<dbReference type="RefSeq" id="WP_048309731.1">
    <property type="nucleotide sequence ID" value="NZ_CP119526.1"/>
</dbReference>
<dbReference type="EMBL" id="LELK01000001">
    <property type="protein sequence ID" value="KMM38614.1"/>
    <property type="molecule type" value="Genomic_DNA"/>
</dbReference>
<sequence>METKASFRFLPVERNMAVEAMCAYRDKLKGWALKQFDIAYNKMKESSNGVIKFDGMELEYLKRALNFRGWQFYQERRKIKADTYFTLAFWIKEQKRIFQDNNNPLKQKNTAT</sequence>
<evidence type="ECO:0000313" key="1">
    <source>
        <dbReference type="EMBL" id="KMM38614.1"/>
    </source>
</evidence>
<gene>
    <name evidence="1" type="ORF">AB986_04885</name>
</gene>
<proteinExistence type="predicted"/>
<dbReference type="STRING" id="157733.AB986_04885"/>
<protein>
    <submittedName>
        <fullName evidence="1">Uncharacterized protein</fullName>
    </submittedName>
</protein>
<comment type="caution">
    <text evidence="1">The sequence shown here is derived from an EMBL/GenBank/DDBJ whole genome shotgun (WGS) entry which is preliminary data.</text>
</comment>
<evidence type="ECO:0000313" key="2">
    <source>
        <dbReference type="Proteomes" id="UP000035996"/>
    </source>
</evidence>
<name>A0A0J6D2W0_9BACL</name>
<dbReference type="Proteomes" id="UP000035996">
    <property type="component" value="Unassembled WGS sequence"/>
</dbReference>
<dbReference type="OrthoDB" id="2971285at2"/>
<reference evidence="1" key="1">
    <citation type="submission" date="2015-06" db="EMBL/GenBank/DDBJ databases">
        <authorList>
            <person name="Liu B."/>
            <person name="Wang J."/>
            <person name="Zhu Y."/>
            <person name="Liu G."/>
            <person name="Chen Q."/>
            <person name="Zheng C."/>
            <person name="Che J."/>
            <person name="Ge C."/>
            <person name="Shi H."/>
            <person name="Pan Z."/>
            <person name="Liu X."/>
        </authorList>
    </citation>
    <scope>NUCLEOTIDE SEQUENCE [LARGE SCALE GENOMIC DNA]</scope>
    <source>
        <strain evidence="1">DSM 16346</strain>
    </source>
</reference>
<dbReference type="AlphaFoldDB" id="A0A0J6D2W0"/>
<organism evidence="1 2">
    <name type="scientific">Guptibacillus hwajinpoensis</name>
    <dbReference type="NCBI Taxonomy" id="208199"/>
    <lineage>
        <taxon>Bacteria</taxon>
        <taxon>Bacillati</taxon>
        <taxon>Bacillota</taxon>
        <taxon>Bacilli</taxon>
        <taxon>Bacillales</taxon>
        <taxon>Guptibacillaceae</taxon>
        <taxon>Guptibacillus</taxon>
    </lineage>
</organism>
<keyword evidence="2" id="KW-1185">Reference proteome</keyword>
<accession>A0A0J6D2W0</accession>